<dbReference type="GO" id="GO:0046583">
    <property type="term" value="F:monoatomic cation efflux transmembrane transporter activity"/>
    <property type="evidence" value="ECO:0007669"/>
    <property type="project" value="TreeGrafter"/>
</dbReference>
<evidence type="ECO:0000256" key="1">
    <source>
        <dbReference type="ARBA" id="ARBA00002510"/>
    </source>
</evidence>
<keyword evidence="9" id="KW-0406">Ion transport</keyword>
<keyword evidence="16" id="KW-1185">Reference proteome</keyword>
<comment type="similarity">
    <text evidence="13">Belongs to the NiCoT transporter (TC 2.A.52) family.</text>
</comment>
<feature type="region of interest" description="Disordered" evidence="14">
    <location>
        <begin position="81"/>
        <end position="105"/>
    </location>
</feature>
<dbReference type="PANTHER" id="PTHR40659">
    <property type="entry name" value="NICKEL/COBALT EFFLUX SYSTEM RCNA"/>
    <property type="match status" value="1"/>
</dbReference>
<keyword evidence="5" id="KW-1003">Cell membrane</keyword>
<evidence type="ECO:0000256" key="4">
    <source>
        <dbReference type="ARBA" id="ARBA00022448"/>
    </source>
</evidence>
<keyword evidence="10" id="KW-0921">Nickel transport</keyword>
<dbReference type="AlphaFoldDB" id="A0A285UWV8"/>
<comment type="function">
    <text evidence="1">Efflux system for nickel and cobalt.</text>
</comment>
<evidence type="ECO:0000256" key="11">
    <source>
        <dbReference type="ARBA" id="ARBA00023136"/>
    </source>
</evidence>
<reference evidence="15 16" key="1">
    <citation type="submission" date="2017-08" db="EMBL/GenBank/DDBJ databases">
        <authorList>
            <person name="de Groot N.N."/>
        </authorList>
    </citation>
    <scope>NUCLEOTIDE SEQUENCE [LARGE SCALE GENOMIC DNA]</scope>
    <source>
        <strain evidence="15 16">JC85</strain>
    </source>
</reference>
<name>A0A285UWV8_9HYPH</name>
<protein>
    <recommendedName>
        <fullName evidence="13">Nickel/cobalt efflux system</fullName>
    </recommendedName>
</protein>
<dbReference type="GO" id="GO:0032025">
    <property type="term" value="P:response to cobalt ion"/>
    <property type="evidence" value="ECO:0007669"/>
    <property type="project" value="TreeGrafter"/>
</dbReference>
<evidence type="ECO:0000256" key="5">
    <source>
        <dbReference type="ARBA" id="ARBA00022475"/>
    </source>
</evidence>
<dbReference type="InterPro" id="IPR011541">
    <property type="entry name" value="Ni/Co_transpt_high_affinity"/>
</dbReference>
<keyword evidence="12" id="KW-0170">Cobalt</keyword>
<proteinExistence type="inferred from homology"/>
<evidence type="ECO:0000256" key="9">
    <source>
        <dbReference type="ARBA" id="ARBA00023065"/>
    </source>
</evidence>
<gene>
    <name evidence="15" type="ORF">SAMN05892877_1222</name>
</gene>
<evidence type="ECO:0000256" key="14">
    <source>
        <dbReference type="SAM" id="MobiDB-lite"/>
    </source>
</evidence>
<keyword evidence="11 13" id="KW-0472">Membrane</keyword>
<dbReference type="Pfam" id="PF03824">
    <property type="entry name" value="NicO"/>
    <property type="match status" value="1"/>
</dbReference>
<comment type="subcellular location">
    <subcellularLocation>
        <location evidence="2 13">Cell membrane</location>
        <topology evidence="2 13">Multi-pass membrane protein</topology>
    </subcellularLocation>
</comment>
<evidence type="ECO:0000313" key="16">
    <source>
        <dbReference type="Proteomes" id="UP000219167"/>
    </source>
</evidence>
<evidence type="ECO:0000256" key="6">
    <source>
        <dbReference type="ARBA" id="ARBA00022596"/>
    </source>
</evidence>
<keyword evidence="8 13" id="KW-1133">Transmembrane helix</keyword>
<keyword evidence="3" id="KW-0171">Cobalt transport</keyword>
<dbReference type="InterPro" id="IPR051224">
    <property type="entry name" value="NiCoT_RcnA"/>
</dbReference>
<accession>A0A285UWV8</accession>
<evidence type="ECO:0000256" key="7">
    <source>
        <dbReference type="ARBA" id="ARBA00022692"/>
    </source>
</evidence>
<dbReference type="GO" id="GO:0005886">
    <property type="term" value="C:plasma membrane"/>
    <property type="evidence" value="ECO:0007669"/>
    <property type="project" value="UniProtKB-SubCell"/>
</dbReference>
<comment type="caution">
    <text evidence="13">Lacks conserved residue(s) required for the propagation of feature annotation.</text>
</comment>
<keyword evidence="4 13" id="KW-0813">Transport</keyword>
<feature type="transmembrane region" description="Helical" evidence="13">
    <location>
        <begin position="218"/>
        <end position="238"/>
    </location>
</feature>
<keyword evidence="6" id="KW-0533">Nickel</keyword>
<evidence type="ECO:0000256" key="2">
    <source>
        <dbReference type="ARBA" id="ARBA00004651"/>
    </source>
</evidence>
<feature type="transmembrane region" description="Helical" evidence="13">
    <location>
        <begin position="259"/>
        <end position="283"/>
    </location>
</feature>
<dbReference type="EMBL" id="OBQD01000022">
    <property type="protein sequence ID" value="SOC46309.1"/>
    <property type="molecule type" value="Genomic_DNA"/>
</dbReference>
<evidence type="ECO:0000256" key="10">
    <source>
        <dbReference type="ARBA" id="ARBA00023112"/>
    </source>
</evidence>
<dbReference type="GO" id="GO:0010045">
    <property type="term" value="P:response to nickel cation"/>
    <property type="evidence" value="ECO:0007669"/>
    <property type="project" value="TreeGrafter"/>
</dbReference>
<dbReference type="GO" id="GO:0015099">
    <property type="term" value="F:nickel cation transmembrane transporter activity"/>
    <property type="evidence" value="ECO:0007669"/>
    <property type="project" value="UniProtKB-UniRule"/>
</dbReference>
<evidence type="ECO:0000256" key="8">
    <source>
        <dbReference type="ARBA" id="ARBA00022989"/>
    </source>
</evidence>
<evidence type="ECO:0000256" key="3">
    <source>
        <dbReference type="ARBA" id="ARBA00022426"/>
    </source>
</evidence>
<evidence type="ECO:0000256" key="13">
    <source>
        <dbReference type="RuleBase" id="RU362101"/>
    </source>
</evidence>
<organism evidence="15 16">
    <name type="scientific">Rhizobium subbaraonis</name>
    <dbReference type="NCBI Taxonomy" id="908946"/>
    <lineage>
        <taxon>Bacteria</taxon>
        <taxon>Pseudomonadati</taxon>
        <taxon>Pseudomonadota</taxon>
        <taxon>Alphaproteobacteria</taxon>
        <taxon>Hyphomicrobiales</taxon>
        <taxon>Rhizobiaceae</taxon>
        <taxon>Rhizobium/Agrobacterium group</taxon>
        <taxon>Rhizobium</taxon>
    </lineage>
</organism>
<keyword evidence="7 13" id="KW-0812">Transmembrane</keyword>
<evidence type="ECO:0000256" key="12">
    <source>
        <dbReference type="ARBA" id="ARBA00023285"/>
    </source>
</evidence>
<dbReference type="PANTHER" id="PTHR40659:SF1">
    <property type="entry name" value="NICKEL_COBALT EFFLUX SYSTEM RCNA"/>
    <property type="match status" value="1"/>
</dbReference>
<sequence length="287" mass="30754">MQPVSGWSGLVAELNAVKLCRYPLDEAAHARIRRVNLTPEANLSLPAGFGDGNRILPFGDVDSNEHFSIICHGSSSCDEDRLGLSEQPSEDQCRGEPPQPRRRTYGLTDKLELGSYGLITLLGLNLLVSKGRLLAHRWGRVERPTGSFACEEVRGAHRHDTACRCLPVDRLATAGPGASWKEKLQAILSIGLRPCSGALIVLVFALSRHLALAGTMSVLAMAAGTALTVIIVAALSVLSRRFLARLALSGAGGGERFAICFEFAGACTVFLFGVTMLTGLFLVDAWQ</sequence>
<evidence type="ECO:0000313" key="15">
    <source>
        <dbReference type="EMBL" id="SOC46309.1"/>
    </source>
</evidence>
<dbReference type="Proteomes" id="UP000219167">
    <property type="component" value="Unassembled WGS sequence"/>
</dbReference>
<dbReference type="GO" id="GO:0006824">
    <property type="term" value="P:cobalt ion transport"/>
    <property type="evidence" value="ECO:0007669"/>
    <property type="project" value="UniProtKB-KW"/>
</dbReference>